<keyword evidence="3" id="KW-1185">Reference proteome</keyword>
<name>A0ABD3QVY6_9STRA</name>
<evidence type="ECO:0000313" key="3">
    <source>
        <dbReference type="Proteomes" id="UP001530315"/>
    </source>
</evidence>
<dbReference type="EMBL" id="JALLAZ020000074">
    <property type="protein sequence ID" value="KAL3804618.1"/>
    <property type="molecule type" value="Genomic_DNA"/>
</dbReference>
<dbReference type="AlphaFoldDB" id="A0ABD3QVY6"/>
<accession>A0ABD3QVY6</accession>
<sequence>MKTGSPLPPNHLVDIDAIVSMIGFPLMGGPAGSMEAGRNGPLAQELLVSMDVPYVVRQWKDKGILGLQSVVLYGLPELDGAIDLVVLGGLVSGGGDGDCIARTMARMQLQQPEEQGGFGAHWEVLSGDVGTGRALNSSHIVCLEVSE</sequence>
<feature type="domain" description="CobN/magnesium chelatase" evidence="1">
    <location>
        <begin position="13"/>
        <end position="89"/>
    </location>
</feature>
<protein>
    <recommendedName>
        <fullName evidence="1">CobN/magnesium chelatase domain-containing protein</fullName>
    </recommendedName>
</protein>
<evidence type="ECO:0000313" key="2">
    <source>
        <dbReference type="EMBL" id="KAL3804618.1"/>
    </source>
</evidence>
<proteinExistence type="predicted"/>
<gene>
    <name evidence="2" type="ORF">ACHAW5_000092</name>
</gene>
<comment type="caution">
    <text evidence="2">The sequence shown here is derived from an EMBL/GenBank/DDBJ whole genome shotgun (WGS) entry which is preliminary data.</text>
</comment>
<organism evidence="2 3">
    <name type="scientific">Stephanodiscus triporus</name>
    <dbReference type="NCBI Taxonomy" id="2934178"/>
    <lineage>
        <taxon>Eukaryota</taxon>
        <taxon>Sar</taxon>
        <taxon>Stramenopiles</taxon>
        <taxon>Ochrophyta</taxon>
        <taxon>Bacillariophyta</taxon>
        <taxon>Coscinodiscophyceae</taxon>
        <taxon>Thalassiosirophycidae</taxon>
        <taxon>Stephanodiscales</taxon>
        <taxon>Stephanodiscaceae</taxon>
        <taxon>Stephanodiscus</taxon>
    </lineage>
</organism>
<dbReference type="Proteomes" id="UP001530315">
    <property type="component" value="Unassembled WGS sequence"/>
</dbReference>
<evidence type="ECO:0000259" key="1">
    <source>
        <dbReference type="Pfam" id="PF02514"/>
    </source>
</evidence>
<dbReference type="Pfam" id="PF02514">
    <property type="entry name" value="CobN-Mg_chel"/>
    <property type="match status" value="1"/>
</dbReference>
<reference evidence="2 3" key="1">
    <citation type="submission" date="2024-10" db="EMBL/GenBank/DDBJ databases">
        <title>Updated reference genomes for cyclostephanoid diatoms.</title>
        <authorList>
            <person name="Roberts W.R."/>
            <person name="Alverson A.J."/>
        </authorList>
    </citation>
    <scope>NUCLEOTIDE SEQUENCE [LARGE SCALE GENOMIC DNA]</scope>
    <source>
        <strain evidence="2 3">AJA276-08</strain>
    </source>
</reference>
<dbReference type="InterPro" id="IPR003672">
    <property type="entry name" value="CobN/Mg_chltase"/>
</dbReference>